<dbReference type="InterPro" id="IPR033131">
    <property type="entry name" value="Pectinesterase_Asp_AS"/>
</dbReference>
<accession>A0A7J6X4F6</accession>
<keyword evidence="8" id="KW-0812">Transmembrane</keyword>
<gene>
    <name evidence="10" type="ORF">FRX31_005783</name>
</gene>
<dbReference type="SUPFAM" id="SSF101148">
    <property type="entry name" value="Plant invertase/pectin methylesterase inhibitor"/>
    <property type="match status" value="1"/>
</dbReference>
<dbReference type="PANTHER" id="PTHR31707">
    <property type="entry name" value="PECTINESTERASE"/>
    <property type="match status" value="1"/>
</dbReference>
<comment type="catalytic activity">
    <reaction evidence="7">
        <text>[(1-&gt;4)-alpha-D-galacturonosyl methyl ester](n) + n H2O = [(1-&gt;4)-alpha-D-galacturonosyl](n) + n methanol + n H(+)</text>
        <dbReference type="Rhea" id="RHEA:22380"/>
        <dbReference type="Rhea" id="RHEA-COMP:14570"/>
        <dbReference type="Rhea" id="RHEA-COMP:14573"/>
        <dbReference type="ChEBI" id="CHEBI:15377"/>
        <dbReference type="ChEBI" id="CHEBI:15378"/>
        <dbReference type="ChEBI" id="CHEBI:17790"/>
        <dbReference type="ChEBI" id="CHEBI:140522"/>
        <dbReference type="ChEBI" id="CHEBI:140523"/>
        <dbReference type="EC" id="3.1.1.11"/>
    </reaction>
</comment>
<dbReference type="OrthoDB" id="2019149at2759"/>
<dbReference type="Pfam" id="PF04043">
    <property type="entry name" value="PMEI"/>
    <property type="match status" value="1"/>
</dbReference>
<dbReference type="NCBIfam" id="TIGR01614">
    <property type="entry name" value="PME_inhib"/>
    <property type="match status" value="1"/>
</dbReference>
<keyword evidence="8" id="KW-0472">Membrane</keyword>
<dbReference type="InterPro" id="IPR011050">
    <property type="entry name" value="Pectin_lyase_fold/virulence"/>
</dbReference>
<dbReference type="Proteomes" id="UP000554482">
    <property type="component" value="Unassembled WGS sequence"/>
</dbReference>
<dbReference type="CDD" id="cd15798">
    <property type="entry name" value="PMEI-like_3"/>
    <property type="match status" value="1"/>
</dbReference>
<dbReference type="SMART" id="SM00856">
    <property type="entry name" value="PMEI"/>
    <property type="match status" value="1"/>
</dbReference>
<dbReference type="InterPro" id="IPR012334">
    <property type="entry name" value="Pectin_lyas_fold"/>
</dbReference>
<feature type="active site" evidence="6">
    <location>
        <position position="410"/>
    </location>
</feature>
<feature type="domain" description="Pectinesterase inhibitor" evidence="9">
    <location>
        <begin position="143"/>
        <end position="297"/>
    </location>
</feature>
<dbReference type="GO" id="GO:0030599">
    <property type="term" value="F:pectinesterase activity"/>
    <property type="evidence" value="ECO:0007669"/>
    <property type="project" value="UniProtKB-UniRule"/>
</dbReference>
<dbReference type="EMBL" id="JABWDY010005188">
    <property type="protein sequence ID" value="KAF5204631.1"/>
    <property type="molecule type" value="Genomic_DNA"/>
</dbReference>
<dbReference type="UniPathway" id="UPA00545">
    <property type="reaction ID" value="UER00823"/>
</dbReference>
<proteinExistence type="inferred from homology"/>
<dbReference type="GO" id="GO:0042545">
    <property type="term" value="P:cell wall modification"/>
    <property type="evidence" value="ECO:0007669"/>
    <property type="project" value="UniProtKB-UniRule"/>
</dbReference>
<reference evidence="10 11" key="1">
    <citation type="submission" date="2020-06" db="EMBL/GenBank/DDBJ databases">
        <title>Transcriptomic and genomic resources for Thalictrum thalictroides and T. hernandezii: Facilitating candidate gene discovery in an emerging model plant lineage.</title>
        <authorList>
            <person name="Arias T."/>
            <person name="Riano-Pachon D.M."/>
            <person name="Di Stilio V.S."/>
        </authorList>
    </citation>
    <scope>NUCLEOTIDE SEQUENCE [LARGE SCALE GENOMIC DNA]</scope>
    <source>
        <strain evidence="11">cv. WT478/WT964</strain>
        <tissue evidence="10">Leaves</tissue>
    </source>
</reference>
<dbReference type="GO" id="GO:0004857">
    <property type="term" value="F:enzyme inhibitor activity"/>
    <property type="evidence" value="ECO:0007669"/>
    <property type="project" value="InterPro"/>
</dbReference>
<comment type="caution">
    <text evidence="10">The sequence shown here is derived from an EMBL/GenBank/DDBJ whole genome shotgun (WGS) entry which is preliminary data.</text>
</comment>
<evidence type="ECO:0000256" key="6">
    <source>
        <dbReference type="PROSITE-ProRule" id="PRU10040"/>
    </source>
</evidence>
<evidence type="ECO:0000256" key="2">
    <source>
        <dbReference type="ARBA" id="ARBA00006027"/>
    </source>
</evidence>
<comment type="similarity">
    <text evidence="3">In the C-terminal section; belongs to the pectinesterase family.</text>
</comment>
<dbReference type="InterPro" id="IPR006501">
    <property type="entry name" value="Pectinesterase_inhib_dom"/>
</dbReference>
<keyword evidence="11" id="KW-1185">Reference proteome</keyword>
<dbReference type="Gene3D" id="1.20.140.40">
    <property type="entry name" value="Invertase/pectin methylesterase inhibitor family protein"/>
    <property type="match status" value="1"/>
</dbReference>
<dbReference type="InterPro" id="IPR000070">
    <property type="entry name" value="Pectinesterase_cat"/>
</dbReference>
<evidence type="ECO:0000259" key="9">
    <source>
        <dbReference type="SMART" id="SM00856"/>
    </source>
</evidence>
<dbReference type="Gene3D" id="2.160.20.10">
    <property type="entry name" value="Single-stranded right-handed beta-helix, Pectin lyase-like"/>
    <property type="match status" value="1"/>
</dbReference>
<dbReference type="Pfam" id="PF01095">
    <property type="entry name" value="Pectinesterase"/>
    <property type="match status" value="1"/>
</dbReference>
<keyword evidence="8" id="KW-1133">Transmembrane helix</keyword>
<dbReference type="InterPro" id="IPR035513">
    <property type="entry name" value="Invertase/methylesterase_inhib"/>
</dbReference>
<keyword evidence="4 7" id="KW-0378">Hydrolase</keyword>
<dbReference type="EC" id="3.1.1.11" evidence="7"/>
<evidence type="ECO:0000256" key="8">
    <source>
        <dbReference type="SAM" id="Phobius"/>
    </source>
</evidence>
<name>A0A7J6X4F6_THATH</name>
<dbReference type="AlphaFoldDB" id="A0A7J6X4F6"/>
<feature type="transmembrane region" description="Helical" evidence="8">
    <location>
        <begin position="106"/>
        <end position="127"/>
    </location>
</feature>
<evidence type="ECO:0000256" key="5">
    <source>
        <dbReference type="ARBA" id="ARBA00023085"/>
    </source>
</evidence>
<dbReference type="PROSITE" id="PS00503">
    <property type="entry name" value="PECTINESTERASE_2"/>
    <property type="match status" value="1"/>
</dbReference>
<keyword evidence="5 7" id="KW-0063">Aspartyl esterase</keyword>
<sequence length="493" mass="54524">PRLVYPTQIIAPLDGTSYLTLCAGFFESERKFALQGSQYWQQGLAAGNGSMDWQQGLQCSTRWQQQQIFSYAQQNTNRNIVFLIGSSLFYGSIDHVRDQGKMQAKVAVASVSLILAVGLIIGIVVMLSSRNGDEQNNGDGIGTGMKAVKTLCDPTDYKELCMNTLTPVAIKDANVTAKNLVQVALEAILEEVQKALNKFISLGKLELTNTAIDKMSMDDCQQLLQHAVYDLEMAVSKVADSEMDKLSDLLADLNNWLSAVVAYKSSCLDDIINPELQKSILDGLMNTTHLTYNTLGNVDEISKILDKINMSIPLSEKNHKARRLLNVEIDKDGYPTWFSQADPAMGNRFIAKSMGFRNTAGPECEQALALRVESDMSAFFNCSIEGYQDTLFTQMNRQFYTKCNIYGTIDFIFGYAAALIQNSKIIVRKPMAGQFNVITANGREQPQTNSGDMGILFSSDTCHYLGCPVFHLILFGDASVRNPVVNHASPLRQ</sequence>
<evidence type="ECO:0000256" key="7">
    <source>
        <dbReference type="RuleBase" id="RU000589"/>
    </source>
</evidence>
<evidence type="ECO:0000256" key="4">
    <source>
        <dbReference type="ARBA" id="ARBA00022801"/>
    </source>
</evidence>
<protein>
    <recommendedName>
        <fullName evidence="7">Pectinesterase</fullName>
        <ecNumber evidence="7">3.1.1.11</ecNumber>
    </recommendedName>
</protein>
<comment type="pathway">
    <text evidence="1 7">Glycan metabolism; pectin degradation; 2-dehydro-3-deoxy-D-gluconate from pectin: step 1/5.</text>
</comment>
<comment type="similarity">
    <text evidence="2">In the N-terminal section; belongs to the PMEI family.</text>
</comment>
<evidence type="ECO:0000256" key="3">
    <source>
        <dbReference type="ARBA" id="ARBA00007786"/>
    </source>
</evidence>
<dbReference type="GO" id="GO:0045490">
    <property type="term" value="P:pectin catabolic process"/>
    <property type="evidence" value="ECO:0007669"/>
    <property type="project" value="UniProtKB-UniRule"/>
</dbReference>
<evidence type="ECO:0000313" key="11">
    <source>
        <dbReference type="Proteomes" id="UP000554482"/>
    </source>
</evidence>
<evidence type="ECO:0000313" key="10">
    <source>
        <dbReference type="EMBL" id="KAF5204631.1"/>
    </source>
</evidence>
<organism evidence="10 11">
    <name type="scientific">Thalictrum thalictroides</name>
    <name type="common">Rue-anemone</name>
    <name type="synonym">Anemone thalictroides</name>
    <dbReference type="NCBI Taxonomy" id="46969"/>
    <lineage>
        <taxon>Eukaryota</taxon>
        <taxon>Viridiplantae</taxon>
        <taxon>Streptophyta</taxon>
        <taxon>Embryophyta</taxon>
        <taxon>Tracheophyta</taxon>
        <taxon>Spermatophyta</taxon>
        <taxon>Magnoliopsida</taxon>
        <taxon>Ranunculales</taxon>
        <taxon>Ranunculaceae</taxon>
        <taxon>Thalictroideae</taxon>
        <taxon>Thalictrum</taxon>
    </lineage>
</organism>
<evidence type="ECO:0000256" key="1">
    <source>
        <dbReference type="ARBA" id="ARBA00005184"/>
    </source>
</evidence>
<dbReference type="SUPFAM" id="SSF51126">
    <property type="entry name" value="Pectin lyase-like"/>
    <property type="match status" value="1"/>
</dbReference>
<feature type="non-terminal residue" evidence="10">
    <location>
        <position position="1"/>
    </location>
</feature>